<evidence type="ECO:0000313" key="2">
    <source>
        <dbReference type="Proteomes" id="UP000309340"/>
    </source>
</evidence>
<protein>
    <submittedName>
        <fullName evidence="1">Uncharacterized protein</fullName>
    </submittedName>
</protein>
<keyword evidence="2" id="KW-1185">Reference proteome</keyword>
<evidence type="ECO:0000313" key="1">
    <source>
        <dbReference type="EMBL" id="TKA77210.1"/>
    </source>
</evidence>
<dbReference type="EMBL" id="NAJQ01000143">
    <property type="protein sequence ID" value="TKA77210.1"/>
    <property type="molecule type" value="Genomic_DNA"/>
</dbReference>
<dbReference type="Proteomes" id="UP000309340">
    <property type="component" value="Unassembled WGS sequence"/>
</dbReference>
<accession>A0A4U0XJB1</accession>
<dbReference type="OrthoDB" id="5423564at2759"/>
<gene>
    <name evidence="1" type="ORF">B0A55_02587</name>
</gene>
<dbReference type="AlphaFoldDB" id="A0A4U0XJB1"/>
<reference evidence="1 2" key="1">
    <citation type="submission" date="2017-03" db="EMBL/GenBank/DDBJ databases">
        <title>Genomes of endolithic fungi from Antarctica.</title>
        <authorList>
            <person name="Coleine C."/>
            <person name="Masonjones S."/>
            <person name="Stajich J.E."/>
        </authorList>
    </citation>
    <scope>NUCLEOTIDE SEQUENCE [LARGE SCALE GENOMIC DNA]</scope>
    <source>
        <strain evidence="1 2">CCFEE 5184</strain>
    </source>
</reference>
<comment type="caution">
    <text evidence="1">The sequence shown here is derived from an EMBL/GenBank/DDBJ whole genome shotgun (WGS) entry which is preliminary data.</text>
</comment>
<organism evidence="1 2">
    <name type="scientific">Friedmanniomyces simplex</name>
    <dbReference type="NCBI Taxonomy" id="329884"/>
    <lineage>
        <taxon>Eukaryota</taxon>
        <taxon>Fungi</taxon>
        <taxon>Dikarya</taxon>
        <taxon>Ascomycota</taxon>
        <taxon>Pezizomycotina</taxon>
        <taxon>Dothideomycetes</taxon>
        <taxon>Dothideomycetidae</taxon>
        <taxon>Mycosphaerellales</taxon>
        <taxon>Teratosphaeriaceae</taxon>
        <taxon>Friedmanniomyces</taxon>
    </lineage>
</organism>
<proteinExistence type="predicted"/>
<sequence length="363" mass="42089">MFKTFRGLFATEQQTPRPALAVENYDDDDSWIQVEPAKLSYADALKKNCSGYGAHAPPVHPRIYAHRPMYLAEQTSDIDFEPDFGFESNLLPAFEPTPMSRYEAANCTLAGRSPSTTFLDLRSAARARKRHRTHLTKYYSYKAVKPGQLHAESLWLGRHHERFWFPWLYPTDGNPDPAVLEGEIVAMTKKMLFDEAQRWPRPPTYHRKCPDKRRGMISNSRFRRKQERKTRYRDIEALAREGGEGSLQYLATGKLEHFYHSQEVKVRRVVTRDDLTGSERWFARYEHGFAHGRENCDCLPDETCRQVIELDRVLFHETMHRGSDLLVIYSGDDARGEAPGPEPEAEMWATLMAFVKDGELEWD</sequence>
<name>A0A4U0XJB1_9PEZI</name>